<reference evidence="2" key="1">
    <citation type="journal article" date="2010" name="Science">
        <title>Plasticity of animal genome architecture unmasked by rapid evolution of a pelagic tunicate.</title>
        <authorList>
            <person name="Denoeud F."/>
            <person name="Henriet S."/>
            <person name="Mungpakdee S."/>
            <person name="Aury J.M."/>
            <person name="Da Silva C."/>
            <person name="Brinkmann H."/>
            <person name="Mikhaleva J."/>
            <person name="Olsen L.C."/>
            <person name="Jubin C."/>
            <person name="Canestro C."/>
            <person name="Bouquet J.M."/>
            <person name="Danks G."/>
            <person name="Poulain J."/>
            <person name="Campsteijn C."/>
            <person name="Adamski M."/>
            <person name="Cross I."/>
            <person name="Yadetie F."/>
            <person name="Muffato M."/>
            <person name="Louis A."/>
            <person name="Butcher S."/>
            <person name="Tsagkogeorga G."/>
            <person name="Konrad A."/>
            <person name="Singh S."/>
            <person name="Jensen M.F."/>
            <person name="Cong E.H."/>
            <person name="Eikeseth-Otteraa H."/>
            <person name="Noel B."/>
            <person name="Anthouard V."/>
            <person name="Porcel B.M."/>
            <person name="Kachouri-Lafond R."/>
            <person name="Nishino A."/>
            <person name="Ugolini M."/>
            <person name="Chourrout P."/>
            <person name="Nishida H."/>
            <person name="Aasland R."/>
            <person name="Huzurbazar S."/>
            <person name="Westhof E."/>
            <person name="Delsuc F."/>
            <person name="Lehrach H."/>
            <person name="Reinhardt R."/>
            <person name="Weissenbach J."/>
            <person name="Roy S.W."/>
            <person name="Artiguenave F."/>
            <person name="Postlethwait J.H."/>
            <person name="Manak J.R."/>
            <person name="Thompson E.M."/>
            <person name="Jaillon O."/>
            <person name="Du Pasquier L."/>
            <person name="Boudinot P."/>
            <person name="Liberles D.A."/>
            <person name="Volff J.N."/>
            <person name="Philippe H."/>
            <person name="Lenhard B."/>
            <person name="Roest Crollius H."/>
            <person name="Wincker P."/>
            <person name="Chourrout D."/>
        </authorList>
    </citation>
    <scope>NUCLEOTIDE SEQUENCE [LARGE SCALE GENOMIC DNA]</scope>
</reference>
<dbReference type="Proteomes" id="UP000011014">
    <property type="component" value="Unassembled WGS sequence"/>
</dbReference>
<dbReference type="EMBL" id="FN654298">
    <property type="protein sequence ID" value="CBY31271.1"/>
    <property type="molecule type" value="Genomic_DNA"/>
</dbReference>
<name>E4Y6M1_OIKDI</name>
<organism evidence="2">
    <name type="scientific">Oikopleura dioica</name>
    <name type="common">Tunicate</name>
    <dbReference type="NCBI Taxonomy" id="34765"/>
    <lineage>
        <taxon>Eukaryota</taxon>
        <taxon>Metazoa</taxon>
        <taxon>Chordata</taxon>
        <taxon>Tunicata</taxon>
        <taxon>Appendicularia</taxon>
        <taxon>Copelata</taxon>
        <taxon>Oikopleuridae</taxon>
        <taxon>Oikopleura</taxon>
    </lineage>
</organism>
<evidence type="ECO:0000256" key="1">
    <source>
        <dbReference type="SAM" id="SignalP"/>
    </source>
</evidence>
<dbReference type="AlphaFoldDB" id="E4Y6M1"/>
<proteinExistence type="predicted"/>
<keyword evidence="1" id="KW-0732">Signal</keyword>
<accession>E4Y6M1</accession>
<sequence>MVFLKMLFVRVSILVVFGYVSRCAFENVQMIQTFFREELFLRKDLFEETMKRQKEVDMLDTENDDIDGNIVIPFSCPEIANCDAGFPYHIESGRGSVIGYSVKVITRLNLNNFRFILNILLYRVKLINGSTKYANNLTALL</sequence>
<feature type="signal peptide" evidence="1">
    <location>
        <begin position="1"/>
        <end position="18"/>
    </location>
</feature>
<evidence type="ECO:0000313" key="2">
    <source>
        <dbReference type="EMBL" id="CBY31271.1"/>
    </source>
</evidence>
<protein>
    <submittedName>
        <fullName evidence="2">Uncharacterized protein</fullName>
    </submittedName>
</protein>
<feature type="chain" id="PRO_5003190846" evidence="1">
    <location>
        <begin position="19"/>
        <end position="141"/>
    </location>
</feature>
<gene>
    <name evidence="2" type="ORF">GSOID_T00025168001</name>
</gene>